<proteinExistence type="predicted"/>
<reference evidence="3" key="3">
    <citation type="submission" date="2015-06" db="UniProtKB">
        <authorList>
            <consortium name="EnsemblProtists"/>
        </authorList>
    </citation>
    <scope>IDENTIFICATION</scope>
</reference>
<feature type="transmembrane region" description="Helical" evidence="1">
    <location>
        <begin position="46"/>
        <end position="67"/>
    </location>
</feature>
<keyword evidence="1" id="KW-0472">Membrane</keyword>
<dbReference type="RefSeq" id="XP_005835874.1">
    <property type="nucleotide sequence ID" value="XM_005835817.1"/>
</dbReference>
<reference evidence="2 4" key="1">
    <citation type="journal article" date="2012" name="Nature">
        <title>Algal genomes reveal evolutionary mosaicism and the fate of nucleomorphs.</title>
        <authorList>
            <consortium name="DOE Joint Genome Institute"/>
            <person name="Curtis B.A."/>
            <person name="Tanifuji G."/>
            <person name="Burki F."/>
            <person name="Gruber A."/>
            <person name="Irimia M."/>
            <person name="Maruyama S."/>
            <person name="Arias M.C."/>
            <person name="Ball S.G."/>
            <person name="Gile G.H."/>
            <person name="Hirakawa Y."/>
            <person name="Hopkins J.F."/>
            <person name="Kuo A."/>
            <person name="Rensing S.A."/>
            <person name="Schmutz J."/>
            <person name="Symeonidi A."/>
            <person name="Elias M."/>
            <person name="Eveleigh R.J."/>
            <person name="Herman E.K."/>
            <person name="Klute M.J."/>
            <person name="Nakayama T."/>
            <person name="Obornik M."/>
            <person name="Reyes-Prieto A."/>
            <person name="Armbrust E.V."/>
            <person name="Aves S.J."/>
            <person name="Beiko R.G."/>
            <person name="Coutinho P."/>
            <person name="Dacks J.B."/>
            <person name="Durnford D.G."/>
            <person name="Fast N.M."/>
            <person name="Green B.R."/>
            <person name="Grisdale C.J."/>
            <person name="Hempel F."/>
            <person name="Henrissat B."/>
            <person name="Hoppner M.P."/>
            <person name="Ishida K."/>
            <person name="Kim E."/>
            <person name="Koreny L."/>
            <person name="Kroth P.G."/>
            <person name="Liu Y."/>
            <person name="Malik S.B."/>
            <person name="Maier U.G."/>
            <person name="McRose D."/>
            <person name="Mock T."/>
            <person name="Neilson J.A."/>
            <person name="Onodera N.T."/>
            <person name="Poole A.M."/>
            <person name="Pritham E.J."/>
            <person name="Richards T.A."/>
            <person name="Rocap G."/>
            <person name="Roy S.W."/>
            <person name="Sarai C."/>
            <person name="Schaack S."/>
            <person name="Shirato S."/>
            <person name="Slamovits C.H."/>
            <person name="Spencer D.F."/>
            <person name="Suzuki S."/>
            <person name="Worden A.Z."/>
            <person name="Zauner S."/>
            <person name="Barry K."/>
            <person name="Bell C."/>
            <person name="Bharti A.K."/>
            <person name="Crow J.A."/>
            <person name="Grimwood J."/>
            <person name="Kramer R."/>
            <person name="Lindquist E."/>
            <person name="Lucas S."/>
            <person name="Salamov A."/>
            <person name="McFadden G.I."/>
            <person name="Lane C.E."/>
            <person name="Keeling P.J."/>
            <person name="Gray M.W."/>
            <person name="Grigoriev I.V."/>
            <person name="Archibald J.M."/>
        </authorList>
    </citation>
    <scope>NUCLEOTIDE SEQUENCE</scope>
    <source>
        <strain evidence="2 4">CCMP2712</strain>
    </source>
</reference>
<name>L1JL83_GUITC</name>
<accession>L1JL83</accession>
<dbReference type="EMBL" id="JH992984">
    <property type="protein sequence ID" value="EKX48894.1"/>
    <property type="molecule type" value="Genomic_DNA"/>
</dbReference>
<dbReference type="Proteomes" id="UP000011087">
    <property type="component" value="Unassembled WGS sequence"/>
</dbReference>
<dbReference type="AlphaFoldDB" id="L1JL83"/>
<dbReference type="eggNOG" id="ENOG502SG7G">
    <property type="taxonomic scope" value="Eukaryota"/>
</dbReference>
<keyword evidence="4" id="KW-1185">Reference proteome</keyword>
<dbReference type="PaxDb" id="55529-EKX48894"/>
<sequence>MDSRFTHPLLSSFADSLDESLASDADLERGELHPHKPASHPVRRVSALRILCIGLALMVSASLYFAVQFATINVRPCGSTSVNASLPEVRLKRMVLPWFFNWKTAQGVASDAKYLYFSGRNSIRKIRIDRFATTVRNNPSAIPQELVANDYDHLGDISMYNGKIIAPVEDKAWVRPIIVEYDPKNLSAVRSQRVPSQRHLPWAAVKEDVLYSSESPVAREIKRYRWPTLEPLPPIKTNTIRGAQGGEFDTAGSGNLLLSASYADEQGCNMYEYDSKTWKLVQAYSLSTPLKFFELEGLTILPSHLALTANLYDLFQAIIVLDRSES</sequence>
<evidence type="ECO:0008006" key="5">
    <source>
        <dbReference type="Google" id="ProtNLM"/>
    </source>
</evidence>
<reference evidence="4" key="2">
    <citation type="submission" date="2012-11" db="EMBL/GenBank/DDBJ databases">
        <authorList>
            <person name="Kuo A."/>
            <person name="Curtis B.A."/>
            <person name="Tanifuji G."/>
            <person name="Burki F."/>
            <person name="Gruber A."/>
            <person name="Irimia M."/>
            <person name="Maruyama S."/>
            <person name="Arias M.C."/>
            <person name="Ball S.G."/>
            <person name="Gile G.H."/>
            <person name="Hirakawa Y."/>
            <person name="Hopkins J.F."/>
            <person name="Rensing S.A."/>
            <person name="Schmutz J."/>
            <person name="Symeonidi A."/>
            <person name="Elias M."/>
            <person name="Eveleigh R.J."/>
            <person name="Herman E.K."/>
            <person name="Klute M.J."/>
            <person name="Nakayama T."/>
            <person name="Obornik M."/>
            <person name="Reyes-Prieto A."/>
            <person name="Armbrust E.V."/>
            <person name="Aves S.J."/>
            <person name="Beiko R.G."/>
            <person name="Coutinho P."/>
            <person name="Dacks J.B."/>
            <person name="Durnford D.G."/>
            <person name="Fast N.M."/>
            <person name="Green B.R."/>
            <person name="Grisdale C."/>
            <person name="Hempe F."/>
            <person name="Henrissat B."/>
            <person name="Hoppner M.P."/>
            <person name="Ishida K.-I."/>
            <person name="Kim E."/>
            <person name="Koreny L."/>
            <person name="Kroth P.G."/>
            <person name="Liu Y."/>
            <person name="Malik S.-B."/>
            <person name="Maier U.G."/>
            <person name="McRose D."/>
            <person name="Mock T."/>
            <person name="Neilson J.A."/>
            <person name="Onodera N.T."/>
            <person name="Poole A.M."/>
            <person name="Pritham E.J."/>
            <person name="Richards T.A."/>
            <person name="Rocap G."/>
            <person name="Roy S.W."/>
            <person name="Sarai C."/>
            <person name="Schaack S."/>
            <person name="Shirato S."/>
            <person name="Slamovits C.H."/>
            <person name="Spencer D.F."/>
            <person name="Suzuki S."/>
            <person name="Worden A.Z."/>
            <person name="Zauner S."/>
            <person name="Barry K."/>
            <person name="Bell C."/>
            <person name="Bharti A.K."/>
            <person name="Crow J.A."/>
            <person name="Grimwood J."/>
            <person name="Kramer R."/>
            <person name="Lindquist E."/>
            <person name="Lucas S."/>
            <person name="Salamov A."/>
            <person name="McFadden G.I."/>
            <person name="Lane C.E."/>
            <person name="Keeling P.J."/>
            <person name="Gray M.W."/>
            <person name="Grigoriev I.V."/>
            <person name="Archibald J.M."/>
        </authorList>
    </citation>
    <scope>NUCLEOTIDE SEQUENCE</scope>
    <source>
        <strain evidence="4">CCMP2712</strain>
    </source>
</reference>
<dbReference type="OrthoDB" id="10595806at2759"/>
<evidence type="ECO:0000313" key="4">
    <source>
        <dbReference type="Proteomes" id="UP000011087"/>
    </source>
</evidence>
<dbReference type="GeneID" id="17305515"/>
<organism evidence="2">
    <name type="scientific">Guillardia theta (strain CCMP2712)</name>
    <name type="common">Cryptophyte</name>
    <dbReference type="NCBI Taxonomy" id="905079"/>
    <lineage>
        <taxon>Eukaryota</taxon>
        <taxon>Cryptophyceae</taxon>
        <taxon>Pyrenomonadales</taxon>
        <taxon>Geminigeraceae</taxon>
        <taxon>Guillardia</taxon>
    </lineage>
</organism>
<evidence type="ECO:0000313" key="2">
    <source>
        <dbReference type="EMBL" id="EKX48894.1"/>
    </source>
</evidence>
<gene>
    <name evidence="2" type="ORF">GUITHDRAFT_105519</name>
</gene>
<dbReference type="EnsemblProtists" id="EKX48894">
    <property type="protein sequence ID" value="EKX48894"/>
    <property type="gene ID" value="GUITHDRAFT_105519"/>
</dbReference>
<dbReference type="KEGG" id="gtt:GUITHDRAFT_105519"/>
<dbReference type="HOGENOM" id="CLU_925731_0_0_1"/>
<evidence type="ECO:0000256" key="1">
    <source>
        <dbReference type="SAM" id="Phobius"/>
    </source>
</evidence>
<evidence type="ECO:0000313" key="3">
    <source>
        <dbReference type="EnsemblProtists" id="EKX48894"/>
    </source>
</evidence>
<protein>
    <recommendedName>
        <fullName evidence="5">Dipeptidylpeptidase IV N-terminal domain-containing protein</fullName>
    </recommendedName>
</protein>
<keyword evidence="1" id="KW-0812">Transmembrane</keyword>
<keyword evidence="1" id="KW-1133">Transmembrane helix</keyword>